<evidence type="ECO:0000256" key="2">
    <source>
        <dbReference type="ARBA" id="ARBA00005982"/>
    </source>
</evidence>
<comment type="subcellular location">
    <subcellularLocation>
        <location evidence="1">Membrane</location>
        <topology evidence="1">Multi-pass membrane protein</topology>
    </subcellularLocation>
</comment>
<organism evidence="8 9">
    <name type="scientific">Ficus carica</name>
    <name type="common">Common fig</name>
    <dbReference type="NCBI Taxonomy" id="3494"/>
    <lineage>
        <taxon>Eukaryota</taxon>
        <taxon>Viridiplantae</taxon>
        <taxon>Streptophyta</taxon>
        <taxon>Embryophyta</taxon>
        <taxon>Tracheophyta</taxon>
        <taxon>Spermatophyta</taxon>
        <taxon>Magnoliopsida</taxon>
        <taxon>eudicotyledons</taxon>
        <taxon>Gunneridae</taxon>
        <taxon>Pentapetalae</taxon>
        <taxon>rosids</taxon>
        <taxon>fabids</taxon>
        <taxon>Rosales</taxon>
        <taxon>Moraceae</taxon>
        <taxon>Ficeae</taxon>
        <taxon>Ficus</taxon>
    </lineage>
</organism>
<feature type="transmembrane region" description="Helical" evidence="7">
    <location>
        <begin position="106"/>
        <end position="129"/>
    </location>
</feature>
<evidence type="ECO:0000256" key="6">
    <source>
        <dbReference type="SAM" id="MobiDB-lite"/>
    </source>
</evidence>
<evidence type="ECO:0000256" key="7">
    <source>
        <dbReference type="SAM" id="Phobius"/>
    </source>
</evidence>
<keyword evidence="5 7" id="KW-0472">Membrane</keyword>
<dbReference type="EMBL" id="BTGU01000021">
    <property type="protein sequence ID" value="GMN45733.1"/>
    <property type="molecule type" value="Genomic_DNA"/>
</dbReference>
<feature type="compositionally biased region" description="Basic and acidic residues" evidence="6">
    <location>
        <begin position="16"/>
        <end position="26"/>
    </location>
</feature>
<dbReference type="CDD" id="cd17416">
    <property type="entry name" value="MFS_NPF1_2"/>
    <property type="match status" value="1"/>
</dbReference>
<comment type="similarity">
    <text evidence="2">Belongs to the major facilitator superfamily. Proton-dependent oligopeptide transporter (POT/PTR) (TC 2.A.17) family.</text>
</comment>
<keyword evidence="3 7" id="KW-0812">Transmembrane</keyword>
<keyword evidence="4 7" id="KW-1133">Transmembrane helix</keyword>
<dbReference type="Pfam" id="PF00854">
    <property type="entry name" value="PTR2"/>
    <property type="match status" value="1"/>
</dbReference>
<dbReference type="AlphaFoldDB" id="A0AA88AGX0"/>
<feature type="transmembrane region" description="Helical" evidence="7">
    <location>
        <begin position="383"/>
        <end position="405"/>
    </location>
</feature>
<evidence type="ECO:0000313" key="8">
    <source>
        <dbReference type="EMBL" id="GMN45733.1"/>
    </source>
</evidence>
<protein>
    <submittedName>
        <fullName evidence="8">Uncharacterized protein</fullName>
    </submittedName>
</protein>
<proteinExistence type="inferred from homology"/>
<dbReference type="PANTHER" id="PTHR11654">
    <property type="entry name" value="OLIGOPEPTIDE TRANSPORTER-RELATED"/>
    <property type="match status" value="1"/>
</dbReference>
<evidence type="ECO:0000313" key="9">
    <source>
        <dbReference type="Proteomes" id="UP001187192"/>
    </source>
</evidence>
<feature type="transmembrane region" description="Helical" evidence="7">
    <location>
        <begin position="199"/>
        <end position="218"/>
    </location>
</feature>
<feature type="transmembrane region" description="Helical" evidence="7">
    <location>
        <begin position="558"/>
        <end position="576"/>
    </location>
</feature>
<name>A0AA88AGX0_FICCA</name>
<feature type="transmembrane region" description="Helical" evidence="7">
    <location>
        <begin position="513"/>
        <end position="532"/>
    </location>
</feature>
<dbReference type="GO" id="GO:0016020">
    <property type="term" value="C:membrane"/>
    <property type="evidence" value="ECO:0007669"/>
    <property type="project" value="UniProtKB-SubCell"/>
</dbReference>
<gene>
    <name evidence="8" type="ORF">TIFTF001_014923</name>
</gene>
<keyword evidence="9" id="KW-1185">Reference proteome</keyword>
<evidence type="ECO:0000256" key="5">
    <source>
        <dbReference type="ARBA" id="ARBA00023136"/>
    </source>
</evidence>
<feature type="region of interest" description="Disordered" evidence="6">
    <location>
        <begin position="1"/>
        <end position="28"/>
    </location>
</feature>
<evidence type="ECO:0000256" key="1">
    <source>
        <dbReference type="ARBA" id="ARBA00004141"/>
    </source>
</evidence>
<feature type="transmembrane region" description="Helical" evidence="7">
    <location>
        <begin position="224"/>
        <end position="244"/>
    </location>
</feature>
<evidence type="ECO:0000256" key="4">
    <source>
        <dbReference type="ARBA" id="ARBA00022989"/>
    </source>
</evidence>
<sequence>MEGCTRRPTMASQQETQEKNHDKAMTTDEPEIIQYRGNKSMPFIIGNEMCEKVGSIGTSNNLLVYLTTVFHMKAITATTIVNLFSGTCNFATLPGATLCDTYFGRYHTLGFSSLASFLGMLVLTLTAAIPKLHPPHCDKEKSETCQGPTPWQMAILVSGFGLMATGSGGIRPCNLAFGADQYNPNTESGKRGIKRFFNWYYFSLTSAMMISFTVIAYVQSSKSWALGLAIPTFLMLLSCLLFFAGSRVYVKVKPNGSPLTSAVRVVVAAFKKRRMKSPEQPWLSLFNHIHDTSINSKLPHTDQFRFLDKAAIIGPEDAIKPDGSAANPWRLCSMQQVEEVKCLIRVVPIWTTATIYYIAMTQLQTFSVFQALQSDRRFGRTKFTVPPASYSIFIMIGVTIWIPIYDRIIGPTLWRITGIETGITLLQKMASGMVLSAVSMLMSGLVEERRRTLALTRPIGIEPGRGGISPVSGLWLVPQMTVMGFSEALTIISHMEFYYNQFPENMRSISGSFLYVGFGVSYYLSSLLVSVVHNMTKTTRSAEGGWLAEDLNKGRLDFFYYVVAGLQVTNLGYFMFCAKWYKYKGNISNSIEVEN</sequence>
<dbReference type="InterPro" id="IPR036259">
    <property type="entry name" value="MFS_trans_sf"/>
</dbReference>
<dbReference type="InterPro" id="IPR000109">
    <property type="entry name" value="POT_fam"/>
</dbReference>
<evidence type="ECO:0000256" key="3">
    <source>
        <dbReference type="ARBA" id="ARBA00022692"/>
    </source>
</evidence>
<dbReference type="SUPFAM" id="SSF103473">
    <property type="entry name" value="MFS general substrate transporter"/>
    <property type="match status" value="1"/>
</dbReference>
<dbReference type="Gene3D" id="1.20.1250.20">
    <property type="entry name" value="MFS general substrate transporter like domains"/>
    <property type="match status" value="1"/>
</dbReference>
<dbReference type="GO" id="GO:0022857">
    <property type="term" value="F:transmembrane transporter activity"/>
    <property type="evidence" value="ECO:0007669"/>
    <property type="project" value="InterPro"/>
</dbReference>
<reference evidence="8" key="1">
    <citation type="submission" date="2023-07" db="EMBL/GenBank/DDBJ databases">
        <title>draft genome sequence of fig (Ficus carica).</title>
        <authorList>
            <person name="Takahashi T."/>
            <person name="Nishimura K."/>
        </authorList>
    </citation>
    <scope>NUCLEOTIDE SEQUENCE</scope>
</reference>
<comment type="caution">
    <text evidence="8">The sequence shown here is derived from an EMBL/GenBank/DDBJ whole genome shotgun (WGS) entry which is preliminary data.</text>
</comment>
<dbReference type="Proteomes" id="UP001187192">
    <property type="component" value="Unassembled WGS sequence"/>
</dbReference>
<accession>A0AA88AGX0</accession>